<dbReference type="Proteomes" id="UP001244011">
    <property type="component" value="Unassembled WGS sequence"/>
</dbReference>
<evidence type="ECO:0000313" key="2">
    <source>
        <dbReference type="Proteomes" id="UP001244011"/>
    </source>
</evidence>
<reference evidence="1" key="1">
    <citation type="submission" date="2023-06" db="EMBL/GenBank/DDBJ databases">
        <title>Genome-scale phylogeny and comparative genomics of the fungal order Sordariales.</title>
        <authorList>
            <consortium name="Lawrence Berkeley National Laboratory"/>
            <person name="Hensen N."/>
            <person name="Bonometti L."/>
            <person name="Westerberg I."/>
            <person name="Brannstrom I.O."/>
            <person name="Guillou S."/>
            <person name="Cros-Aarteil S."/>
            <person name="Calhoun S."/>
            <person name="Haridas S."/>
            <person name="Kuo A."/>
            <person name="Mondo S."/>
            <person name="Pangilinan J."/>
            <person name="Riley R."/>
            <person name="Labutti K."/>
            <person name="Andreopoulos B."/>
            <person name="Lipzen A."/>
            <person name="Chen C."/>
            <person name="Yanf M."/>
            <person name="Daum C."/>
            <person name="Ng V."/>
            <person name="Clum A."/>
            <person name="Steindorff A."/>
            <person name="Ohm R."/>
            <person name="Martin F."/>
            <person name="Silar P."/>
            <person name="Natvig D."/>
            <person name="Lalanne C."/>
            <person name="Gautier V."/>
            <person name="Ament-Velasquez S.L."/>
            <person name="Kruys A."/>
            <person name="Hutchinson M.I."/>
            <person name="Powell A.J."/>
            <person name="Barry K."/>
            <person name="Miller A.N."/>
            <person name="Grigoriev I.V."/>
            <person name="Debuchy R."/>
            <person name="Gladieux P."/>
            <person name="Thoren M.H."/>
            <person name="Johannesson H."/>
        </authorList>
    </citation>
    <scope>NUCLEOTIDE SEQUENCE</scope>
    <source>
        <strain evidence="1">8032-3</strain>
    </source>
</reference>
<dbReference type="EMBL" id="MU839024">
    <property type="protein sequence ID" value="KAK1763779.1"/>
    <property type="molecule type" value="Genomic_DNA"/>
</dbReference>
<comment type="caution">
    <text evidence="1">The sequence shown here is derived from an EMBL/GenBank/DDBJ whole genome shotgun (WGS) entry which is preliminary data.</text>
</comment>
<keyword evidence="2" id="KW-1185">Reference proteome</keyword>
<dbReference type="AlphaFoldDB" id="A0AAJ0BSP8"/>
<proteinExistence type="predicted"/>
<protein>
    <submittedName>
        <fullName evidence="1">Uncharacterized protein</fullName>
    </submittedName>
</protein>
<organism evidence="1 2">
    <name type="scientific">Phialemonium atrogriseum</name>
    <dbReference type="NCBI Taxonomy" id="1093897"/>
    <lineage>
        <taxon>Eukaryota</taxon>
        <taxon>Fungi</taxon>
        <taxon>Dikarya</taxon>
        <taxon>Ascomycota</taxon>
        <taxon>Pezizomycotina</taxon>
        <taxon>Sordariomycetes</taxon>
        <taxon>Sordariomycetidae</taxon>
        <taxon>Cephalothecales</taxon>
        <taxon>Cephalothecaceae</taxon>
        <taxon>Phialemonium</taxon>
    </lineage>
</organism>
<gene>
    <name evidence="1" type="ORF">QBC33DRAFT_596406</name>
</gene>
<name>A0AAJ0BSP8_9PEZI</name>
<dbReference type="Pfam" id="PF26639">
    <property type="entry name" value="Het-6_barrel"/>
    <property type="match status" value="1"/>
</dbReference>
<dbReference type="RefSeq" id="XP_060279992.1">
    <property type="nucleotide sequence ID" value="XM_060431879.1"/>
</dbReference>
<evidence type="ECO:0000313" key="1">
    <source>
        <dbReference type="EMBL" id="KAK1763779.1"/>
    </source>
</evidence>
<sequence>MAGQHLPRRRHNVTTTQTPRLSGVLVGSVDRLGPAADDFNHLGRYVAALEAFARDNCTAAYATTAVLDDAVYRLAVLDAEEIPSPETMNMSHARRVEADRVRALFAKLKANTTRDRVGVNEHLVMCHYGRRVFVTTGGLLGLGLESVMEGDLVGVVPGCNNPLLLRRLPLKPIRLKKYNGGQGKMKIHCTLVGESFIQGIMDGEALEDEERIHARFMIS</sequence>
<accession>A0AAJ0BSP8</accession>
<dbReference type="GeneID" id="85315066"/>